<accession>A0A152A1L9</accession>
<dbReference type="GO" id="GO:0080090">
    <property type="term" value="P:regulation of primary metabolic process"/>
    <property type="evidence" value="ECO:0007669"/>
    <property type="project" value="UniProtKB-ARBA"/>
</dbReference>
<dbReference type="OMA" id="IMILECI"/>
<sequence length="703" mass="81458">MSKSTFDKSIDIVLNFISNPLKRKADDISNSEIQQEQQPSQHNIQRHKHYYKKQQRKPKQQLNKVQHSSLNSNSTYSGSTPNSYFNFDFKKPESLLRDIYRYSIDKLSIFAKTYIFDSNNSIQNHIRTPLKRKPEDIKNRIQYKLSKPNLNLKYIRIQSINNSPTPNKRYQNIRMIDNDNNNNQQQQQQQQQDLNSSRNVKHSKKEDINSLNDNQQENEIIEIIDSDSEQEENIDSTSNSNNEYFESKSTKLSNIDSKRLQANKAKNRYSIENLVKSYQNTLKLNSDSNTASTTANNVDSSAYKYTQSLNYPSKYGNSDYLNSSYSTPQFSKTLPYHTNSGTKSNLISPIKSRDDSSFLSDSNISSGELKLSDLDTSVYSLYQSPKSTTTTTTTAQSDRASVIRNLRPKVEELDLKGSLLDDFRDKLDIERQKTRDTETNSLLKKLDDIHKSNKYSILKQLNERIELEKNAKPQAKQTTPEEETIIKDTLKGNEQDVVSKIGTLAITKYDIKTLNPGKWLNDEVINFYMELMKQRQAENPGKYLKCHFFNTFFYPMLCNNNGTYNYDRVKKWTNSIDIFSLDKIIIPIHLGNHWCLAAINFKAKQFEYYDSLLGTGGDCIPKLKKYVADEMNNRSKKGIVDLNEFKSIFPKDIPCQSNGYDCGVFMCKYADFSSRGLSFTFTQKDITLYRRMMILELINKKMN</sequence>
<keyword evidence="4" id="KW-0788">Thiol protease</keyword>
<evidence type="ECO:0000256" key="5">
    <source>
        <dbReference type="SAM" id="MobiDB-lite"/>
    </source>
</evidence>
<feature type="compositionally biased region" description="Low complexity" evidence="5">
    <location>
        <begin position="68"/>
        <end position="80"/>
    </location>
</feature>
<evidence type="ECO:0000313" key="8">
    <source>
        <dbReference type="Proteomes" id="UP000076078"/>
    </source>
</evidence>
<reference evidence="7 8" key="1">
    <citation type="submission" date="2015-12" db="EMBL/GenBank/DDBJ databases">
        <title>Dictyostelia acquired genes for synthesis and detection of signals that induce cell-type specialization by lateral gene transfer from prokaryotes.</title>
        <authorList>
            <person name="Gloeckner G."/>
            <person name="Schaap P."/>
        </authorList>
    </citation>
    <scope>NUCLEOTIDE SEQUENCE [LARGE SCALE GENOMIC DNA]</scope>
    <source>
        <strain evidence="7 8">TK</strain>
    </source>
</reference>
<dbReference type="FunFam" id="3.40.395.10:FF:000001">
    <property type="entry name" value="Sentrin-specific protease 1"/>
    <property type="match status" value="1"/>
</dbReference>
<dbReference type="Gene3D" id="3.40.395.10">
    <property type="entry name" value="Adenoviral Proteinase, Chain A"/>
    <property type="match status" value="1"/>
</dbReference>
<protein>
    <submittedName>
        <fullName evidence="7">Sentrin/SUMO-specific protease</fullName>
    </submittedName>
</protein>
<dbReference type="Proteomes" id="UP000076078">
    <property type="component" value="Unassembled WGS sequence"/>
</dbReference>
<comment type="caution">
    <text evidence="7">The sequence shown here is derived from an EMBL/GenBank/DDBJ whole genome shotgun (WGS) entry which is preliminary data.</text>
</comment>
<feature type="compositionally biased region" description="Polar residues" evidence="5">
    <location>
        <begin position="29"/>
        <end position="43"/>
    </location>
</feature>
<proteinExistence type="inferred from homology"/>
<dbReference type="GO" id="GO:0016926">
    <property type="term" value="P:protein desumoylation"/>
    <property type="evidence" value="ECO:0007669"/>
    <property type="project" value="TreeGrafter"/>
</dbReference>
<dbReference type="STRING" id="361077.A0A152A1L9"/>
<dbReference type="GO" id="GO:0016929">
    <property type="term" value="F:deSUMOylase activity"/>
    <property type="evidence" value="ECO:0007669"/>
    <property type="project" value="TreeGrafter"/>
</dbReference>
<dbReference type="AlphaFoldDB" id="A0A152A1L9"/>
<evidence type="ECO:0000256" key="1">
    <source>
        <dbReference type="ARBA" id="ARBA00005234"/>
    </source>
</evidence>
<evidence type="ECO:0000256" key="2">
    <source>
        <dbReference type="ARBA" id="ARBA00022670"/>
    </source>
</evidence>
<feature type="compositionally biased region" description="Low complexity" evidence="5">
    <location>
        <begin position="179"/>
        <end position="193"/>
    </location>
</feature>
<organism evidence="7 8">
    <name type="scientific">Tieghemostelium lacteum</name>
    <name type="common">Slime mold</name>
    <name type="synonym">Dictyostelium lacteum</name>
    <dbReference type="NCBI Taxonomy" id="361077"/>
    <lineage>
        <taxon>Eukaryota</taxon>
        <taxon>Amoebozoa</taxon>
        <taxon>Evosea</taxon>
        <taxon>Eumycetozoa</taxon>
        <taxon>Dictyostelia</taxon>
        <taxon>Dictyosteliales</taxon>
        <taxon>Raperosteliaceae</taxon>
        <taxon>Tieghemostelium</taxon>
    </lineage>
</organism>
<feature type="compositionally biased region" description="Basic residues" evidence="5">
    <location>
        <begin position="44"/>
        <end position="59"/>
    </location>
</feature>
<evidence type="ECO:0000256" key="4">
    <source>
        <dbReference type="ARBA" id="ARBA00022807"/>
    </source>
</evidence>
<dbReference type="InterPro" id="IPR003653">
    <property type="entry name" value="Peptidase_C48_C"/>
</dbReference>
<dbReference type="GO" id="GO:0006508">
    <property type="term" value="P:proteolysis"/>
    <property type="evidence" value="ECO:0007669"/>
    <property type="project" value="UniProtKB-KW"/>
</dbReference>
<feature type="domain" description="Ubiquitin-like protease family profile" evidence="6">
    <location>
        <begin position="504"/>
        <end position="673"/>
    </location>
</feature>
<evidence type="ECO:0000313" key="7">
    <source>
        <dbReference type="EMBL" id="KYR00153.1"/>
    </source>
</evidence>
<dbReference type="PANTHER" id="PTHR12606:SF141">
    <property type="entry name" value="GH15225P-RELATED"/>
    <property type="match status" value="1"/>
</dbReference>
<dbReference type="Pfam" id="PF02902">
    <property type="entry name" value="Peptidase_C48"/>
    <property type="match status" value="1"/>
</dbReference>
<evidence type="ECO:0000256" key="3">
    <source>
        <dbReference type="ARBA" id="ARBA00022801"/>
    </source>
</evidence>
<dbReference type="PROSITE" id="PS50600">
    <property type="entry name" value="ULP_PROTEASE"/>
    <property type="match status" value="1"/>
</dbReference>
<keyword evidence="8" id="KW-1185">Reference proteome</keyword>
<feature type="compositionally biased region" description="Acidic residues" evidence="5">
    <location>
        <begin position="219"/>
        <end position="234"/>
    </location>
</feature>
<gene>
    <name evidence="7" type="ORF">DLAC_03304</name>
</gene>
<comment type="similarity">
    <text evidence="1">Belongs to the peptidase C48 family.</text>
</comment>
<name>A0A152A1L9_TIELA</name>
<feature type="region of interest" description="Disordered" evidence="5">
    <location>
        <begin position="179"/>
        <end position="250"/>
    </location>
</feature>
<dbReference type="PANTHER" id="PTHR12606">
    <property type="entry name" value="SENTRIN/SUMO-SPECIFIC PROTEASE"/>
    <property type="match status" value="1"/>
</dbReference>
<dbReference type="EMBL" id="LODT01000016">
    <property type="protein sequence ID" value="KYR00153.1"/>
    <property type="molecule type" value="Genomic_DNA"/>
</dbReference>
<dbReference type="GO" id="GO:0005634">
    <property type="term" value="C:nucleus"/>
    <property type="evidence" value="ECO:0007669"/>
    <property type="project" value="TreeGrafter"/>
</dbReference>
<dbReference type="InterPro" id="IPR038765">
    <property type="entry name" value="Papain-like_cys_pep_sf"/>
</dbReference>
<dbReference type="InParanoid" id="A0A152A1L9"/>
<evidence type="ECO:0000259" key="6">
    <source>
        <dbReference type="PROSITE" id="PS50600"/>
    </source>
</evidence>
<dbReference type="GO" id="GO:0060255">
    <property type="term" value="P:regulation of macromolecule metabolic process"/>
    <property type="evidence" value="ECO:0007669"/>
    <property type="project" value="UniProtKB-ARBA"/>
</dbReference>
<dbReference type="SUPFAM" id="SSF54001">
    <property type="entry name" value="Cysteine proteinases"/>
    <property type="match status" value="1"/>
</dbReference>
<feature type="region of interest" description="Disordered" evidence="5">
    <location>
        <begin position="29"/>
        <end position="83"/>
    </location>
</feature>
<keyword evidence="3" id="KW-0378">Hydrolase</keyword>
<keyword evidence="2 7" id="KW-0645">Protease</keyword>
<dbReference type="OrthoDB" id="1939479at2759"/>